<evidence type="ECO:0000256" key="1">
    <source>
        <dbReference type="SAM" id="MobiDB-lite"/>
    </source>
</evidence>
<dbReference type="EMBL" id="BPLQ01008976">
    <property type="protein sequence ID" value="GIY40651.1"/>
    <property type="molecule type" value="Genomic_DNA"/>
</dbReference>
<reference evidence="2 3" key="1">
    <citation type="submission" date="2021-06" db="EMBL/GenBank/DDBJ databases">
        <title>Caerostris darwini draft genome.</title>
        <authorList>
            <person name="Kono N."/>
            <person name="Arakawa K."/>
        </authorList>
    </citation>
    <scope>NUCLEOTIDE SEQUENCE [LARGE SCALE GENOMIC DNA]</scope>
</reference>
<feature type="compositionally biased region" description="Polar residues" evidence="1">
    <location>
        <begin position="124"/>
        <end position="137"/>
    </location>
</feature>
<name>A0AAV4T5P5_9ARAC</name>
<comment type="caution">
    <text evidence="2">The sequence shown here is derived from an EMBL/GenBank/DDBJ whole genome shotgun (WGS) entry which is preliminary data.</text>
</comment>
<accession>A0AAV4T5P5</accession>
<organism evidence="2 3">
    <name type="scientific">Caerostris darwini</name>
    <dbReference type="NCBI Taxonomy" id="1538125"/>
    <lineage>
        <taxon>Eukaryota</taxon>
        <taxon>Metazoa</taxon>
        <taxon>Ecdysozoa</taxon>
        <taxon>Arthropoda</taxon>
        <taxon>Chelicerata</taxon>
        <taxon>Arachnida</taxon>
        <taxon>Araneae</taxon>
        <taxon>Araneomorphae</taxon>
        <taxon>Entelegynae</taxon>
        <taxon>Araneoidea</taxon>
        <taxon>Araneidae</taxon>
        <taxon>Caerostris</taxon>
    </lineage>
</organism>
<gene>
    <name evidence="2" type="ORF">CDAR_182911</name>
</gene>
<proteinExistence type="predicted"/>
<sequence length="137" mass="15021">MGHRTVTSSSSFYSSQGGGGVGDLLQVSSLDSGGVFICVFRGVSPFNDIIAGDPFGGDVFMACYQVTKRLNPVRDTRFYATKPNSLRNKFIKPNHASYYFMSDLLLTVPFPDSKLAHRCPPKSRLQSKSQHPSNGPR</sequence>
<feature type="region of interest" description="Disordered" evidence="1">
    <location>
        <begin position="117"/>
        <end position="137"/>
    </location>
</feature>
<dbReference type="AlphaFoldDB" id="A0AAV4T5P5"/>
<evidence type="ECO:0000313" key="2">
    <source>
        <dbReference type="EMBL" id="GIY40651.1"/>
    </source>
</evidence>
<keyword evidence="3" id="KW-1185">Reference proteome</keyword>
<dbReference type="Proteomes" id="UP001054837">
    <property type="component" value="Unassembled WGS sequence"/>
</dbReference>
<evidence type="ECO:0000313" key="3">
    <source>
        <dbReference type="Proteomes" id="UP001054837"/>
    </source>
</evidence>
<protein>
    <submittedName>
        <fullName evidence="2">Uncharacterized protein</fullName>
    </submittedName>
</protein>